<evidence type="ECO:0000256" key="9">
    <source>
        <dbReference type="RuleBase" id="RU362118"/>
    </source>
</evidence>
<dbReference type="WBParaSite" id="MBELARI_LOCUS15777">
    <property type="protein sequence ID" value="MBELARI_LOCUS15777"/>
    <property type="gene ID" value="MBELARI_LOCUS15777"/>
</dbReference>
<proteinExistence type="inferred from homology"/>
<name>A0AAF3EP66_9BILA</name>
<evidence type="ECO:0000313" key="11">
    <source>
        <dbReference type="WBParaSite" id="MBELARI_LOCUS15777"/>
    </source>
</evidence>
<reference evidence="11" key="1">
    <citation type="submission" date="2024-02" db="UniProtKB">
        <authorList>
            <consortium name="WormBaseParasite"/>
        </authorList>
    </citation>
    <scope>IDENTIFICATION</scope>
</reference>
<dbReference type="InterPro" id="IPR015422">
    <property type="entry name" value="PyrdxlP-dep_Trfase_small"/>
</dbReference>
<dbReference type="EC" id="4.4.1.1" evidence="4"/>
<evidence type="ECO:0000313" key="10">
    <source>
        <dbReference type="Proteomes" id="UP000887575"/>
    </source>
</evidence>
<evidence type="ECO:0000256" key="7">
    <source>
        <dbReference type="ARBA" id="ARBA00029853"/>
    </source>
</evidence>
<dbReference type="GO" id="GO:0005737">
    <property type="term" value="C:cytoplasm"/>
    <property type="evidence" value="ECO:0007669"/>
    <property type="project" value="TreeGrafter"/>
</dbReference>
<dbReference type="CDD" id="cd00614">
    <property type="entry name" value="CGS_like"/>
    <property type="match status" value="1"/>
</dbReference>
<evidence type="ECO:0000256" key="3">
    <source>
        <dbReference type="ARBA" id="ARBA00009077"/>
    </source>
</evidence>
<comment type="pathway">
    <text evidence="2">Amino-acid biosynthesis; L-cysteine biosynthesis; L-cysteine from L-homocysteine and L-serine: step 2/2.</text>
</comment>
<keyword evidence="5 8" id="KW-0663">Pyridoxal phosphate</keyword>
<protein>
    <recommendedName>
        <fullName evidence="4">cystathionine gamma-lyase</fullName>
        <ecNumber evidence="4">4.4.1.1</ecNumber>
    </recommendedName>
    <alternativeName>
        <fullName evidence="7">Gamma-cystathionase</fullName>
    </alternativeName>
</protein>
<dbReference type="GO" id="GO:0019343">
    <property type="term" value="P:cysteine biosynthetic process via cystathionine"/>
    <property type="evidence" value="ECO:0007669"/>
    <property type="project" value="TreeGrafter"/>
</dbReference>
<evidence type="ECO:0000256" key="4">
    <source>
        <dbReference type="ARBA" id="ARBA00012085"/>
    </source>
</evidence>
<dbReference type="PANTHER" id="PTHR11808">
    <property type="entry name" value="TRANS-SULFURATION ENZYME FAMILY MEMBER"/>
    <property type="match status" value="1"/>
</dbReference>
<dbReference type="Gene3D" id="3.90.1150.10">
    <property type="entry name" value="Aspartate Aminotransferase, domain 1"/>
    <property type="match status" value="1"/>
</dbReference>
<accession>A0AAF3EP66</accession>
<comment type="similarity">
    <text evidence="3 9">Belongs to the trans-sulfuration enzymes family.</text>
</comment>
<sequence>MISKEHEPFIGFGTTAVHAGQESEKWDSNQVVAPISLSTTFKWEKPGEMPEHGYARTSNPTRASLQQCIAALEGAKHATAFSSGSAASVAVFELLKSGDHVLIDQGVFWGTTKILSHLESHGITFTTFDFTKQDEIKNELQKNTKLVWFETPSNPLLRVIDIKRVVEIVKNYNSHILLTVDNTFATPYFQKPIDFGVNIVVHSMSKYISGHSDVIMGAVITNCDQINNDLKRIQNVTGAVPSPFDCWLALRGAKTLHLRMEKHYENALNIAKFLEKQELVEKVIFPGLPSHPQYEIHQKQSSGSPGLITVFLKGNVDEASRFVHSLKLFTCAASLGGVESLVSHPWLMSFKDNMDGEKLGIRPNMIWFSVGIEDVRDLVVDLERALKMMQS</sequence>
<dbReference type="Pfam" id="PF01053">
    <property type="entry name" value="Cys_Met_Meta_PP"/>
    <property type="match status" value="1"/>
</dbReference>
<dbReference type="GO" id="GO:0030170">
    <property type="term" value="F:pyridoxal phosphate binding"/>
    <property type="evidence" value="ECO:0007669"/>
    <property type="project" value="InterPro"/>
</dbReference>
<keyword evidence="6" id="KW-0028">Amino-acid biosynthesis</keyword>
<organism evidence="10 11">
    <name type="scientific">Mesorhabditis belari</name>
    <dbReference type="NCBI Taxonomy" id="2138241"/>
    <lineage>
        <taxon>Eukaryota</taxon>
        <taxon>Metazoa</taxon>
        <taxon>Ecdysozoa</taxon>
        <taxon>Nematoda</taxon>
        <taxon>Chromadorea</taxon>
        <taxon>Rhabditida</taxon>
        <taxon>Rhabditina</taxon>
        <taxon>Rhabditomorpha</taxon>
        <taxon>Rhabditoidea</taxon>
        <taxon>Rhabditidae</taxon>
        <taxon>Mesorhabditinae</taxon>
        <taxon>Mesorhabditis</taxon>
    </lineage>
</organism>
<dbReference type="PIRSF" id="PIRSF001434">
    <property type="entry name" value="CGS"/>
    <property type="match status" value="1"/>
</dbReference>
<evidence type="ECO:0000256" key="5">
    <source>
        <dbReference type="ARBA" id="ARBA00022898"/>
    </source>
</evidence>
<dbReference type="GO" id="GO:0019346">
    <property type="term" value="P:transsulfuration"/>
    <property type="evidence" value="ECO:0007669"/>
    <property type="project" value="InterPro"/>
</dbReference>
<dbReference type="InterPro" id="IPR000277">
    <property type="entry name" value="Cys/Met-Metab_PyrdxlP-dep_enz"/>
</dbReference>
<evidence type="ECO:0000256" key="8">
    <source>
        <dbReference type="PIRSR" id="PIRSR001434-2"/>
    </source>
</evidence>
<feature type="modified residue" description="N6-(pyridoxal phosphate)lysine" evidence="8">
    <location>
        <position position="206"/>
    </location>
</feature>
<dbReference type="AlphaFoldDB" id="A0AAF3EP66"/>
<comment type="cofactor">
    <cofactor evidence="1 9">
        <name>pyridoxal 5'-phosphate</name>
        <dbReference type="ChEBI" id="CHEBI:597326"/>
    </cofactor>
</comment>
<keyword evidence="10" id="KW-1185">Reference proteome</keyword>
<dbReference type="Gene3D" id="3.40.640.10">
    <property type="entry name" value="Type I PLP-dependent aspartate aminotransferase-like (Major domain)"/>
    <property type="match status" value="1"/>
</dbReference>
<evidence type="ECO:0000256" key="2">
    <source>
        <dbReference type="ARBA" id="ARBA00005038"/>
    </source>
</evidence>
<keyword evidence="6" id="KW-0198">Cysteine biosynthesis</keyword>
<evidence type="ECO:0000256" key="6">
    <source>
        <dbReference type="ARBA" id="ARBA00023192"/>
    </source>
</evidence>
<evidence type="ECO:0000256" key="1">
    <source>
        <dbReference type="ARBA" id="ARBA00001933"/>
    </source>
</evidence>
<dbReference type="FunFam" id="3.40.640.10:FF:000009">
    <property type="entry name" value="Cystathionine gamma-synthase homolog"/>
    <property type="match status" value="1"/>
</dbReference>
<dbReference type="GO" id="GO:0004123">
    <property type="term" value="F:cystathionine gamma-lyase activity"/>
    <property type="evidence" value="ECO:0007669"/>
    <property type="project" value="TreeGrafter"/>
</dbReference>
<dbReference type="SUPFAM" id="SSF53383">
    <property type="entry name" value="PLP-dependent transferases"/>
    <property type="match status" value="1"/>
</dbReference>
<dbReference type="PANTHER" id="PTHR11808:SF15">
    <property type="entry name" value="CYSTATHIONINE GAMMA-LYASE"/>
    <property type="match status" value="1"/>
</dbReference>
<dbReference type="InterPro" id="IPR015424">
    <property type="entry name" value="PyrdxlP-dep_Trfase"/>
</dbReference>
<dbReference type="Proteomes" id="UP000887575">
    <property type="component" value="Unassembled WGS sequence"/>
</dbReference>
<dbReference type="InterPro" id="IPR015421">
    <property type="entry name" value="PyrdxlP-dep_Trfase_major"/>
</dbReference>